<evidence type="ECO:0000256" key="1">
    <source>
        <dbReference type="SAM" id="Phobius"/>
    </source>
</evidence>
<evidence type="ECO:0000313" key="3">
    <source>
        <dbReference type="Proteomes" id="UP001165584"/>
    </source>
</evidence>
<dbReference type="RefSeq" id="WP_259509292.1">
    <property type="nucleotide sequence ID" value="NZ_JANLCM010000002.1"/>
</dbReference>
<keyword evidence="1" id="KW-1133">Transmembrane helix</keyword>
<dbReference type="EMBL" id="JANLCM010000002">
    <property type="protein sequence ID" value="MCS5719780.1"/>
    <property type="molecule type" value="Genomic_DNA"/>
</dbReference>
<dbReference type="Proteomes" id="UP001165584">
    <property type="component" value="Unassembled WGS sequence"/>
</dbReference>
<comment type="caution">
    <text evidence="2">The sequence shown here is derived from an EMBL/GenBank/DDBJ whole genome shotgun (WGS) entry which is preliminary data.</text>
</comment>
<protein>
    <submittedName>
        <fullName evidence="2">LPXTG cell wall anchor domain-containing protein</fullName>
    </submittedName>
</protein>
<accession>A0ABT2GU92</accession>
<feature type="transmembrane region" description="Helical" evidence="1">
    <location>
        <begin position="41"/>
        <end position="60"/>
    </location>
</feature>
<keyword evidence="1" id="KW-0812">Transmembrane</keyword>
<keyword evidence="3" id="KW-1185">Reference proteome</keyword>
<name>A0ABT2GU92_9MICO</name>
<feature type="transmembrane region" description="Helical" evidence="1">
    <location>
        <begin position="15"/>
        <end position="34"/>
    </location>
</feature>
<gene>
    <name evidence="2" type="ORF">N1027_16725</name>
</gene>
<organism evidence="2 3">
    <name type="scientific">Herbiconiux aconitum</name>
    <dbReference type="NCBI Taxonomy" id="2970913"/>
    <lineage>
        <taxon>Bacteria</taxon>
        <taxon>Bacillati</taxon>
        <taxon>Actinomycetota</taxon>
        <taxon>Actinomycetes</taxon>
        <taxon>Micrococcales</taxon>
        <taxon>Microbacteriaceae</taxon>
        <taxon>Herbiconiux</taxon>
    </lineage>
</organism>
<reference evidence="2" key="1">
    <citation type="submission" date="2022-08" db="EMBL/GenBank/DDBJ databases">
        <authorList>
            <person name="Deng Y."/>
            <person name="Han X.-F."/>
            <person name="Zhang Y.-Q."/>
        </authorList>
    </citation>
    <scope>NUCLEOTIDE SEQUENCE</scope>
    <source>
        <strain evidence="2">CPCC 205763</strain>
    </source>
</reference>
<evidence type="ECO:0000313" key="2">
    <source>
        <dbReference type="EMBL" id="MCS5719780.1"/>
    </source>
</evidence>
<proteinExistence type="predicted"/>
<sequence>MICDQLPNTGFSPQLWMIAIGALVCVFVGAVVLARRRRLGVAAALILVVALGATAVGLPAQPAQASTAGCTSAPASVTVVQTSVMEGLAPGIAPTAIAGLVENTGTARIHVVAVDVEITTISTVPGSATGACDPSDYVLLDPRMPVDRSLDAGRSTPFAGASIGFSNKVTRQDACQNAIVNLLYTVQAVEN</sequence>
<keyword evidence="1" id="KW-0472">Membrane</keyword>
<dbReference type="NCBIfam" id="TIGR01167">
    <property type="entry name" value="LPXTG_anchor"/>
    <property type="match status" value="1"/>
</dbReference>